<sequence length="60" mass="6386">MGSNAKGRAVMEVGADGVALITIINPPVNSLSFDVLRSLKATYEQALRRDDVRAIVVTGE</sequence>
<dbReference type="GO" id="GO:0016853">
    <property type="term" value="F:isomerase activity"/>
    <property type="evidence" value="ECO:0007669"/>
    <property type="project" value="UniProtKB-KW"/>
</dbReference>
<dbReference type="Proteomes" id="UP000237347">
    <property type="component" value="Unassembled WGS sequence"/>
</dbReference>
<keyword evidence="3" id="KW-0511">Multifunctional enzyme</keyword>
<dbReference type="PANTHER" id="PTHR23309">
    <property type="entry name" value="3-HYDROXYACYL-COA DEHYROGENASE"/>
    <property type="match status" value="1"/>
</dbReference>
<protein>
    <submittedName>
        <fullName evidence="4">Glyoxysomal fatty acid beta-oxidation multifunctional protein mfp-a</fullName>
    </submittedName>
</protein>
<reference evidence="4 5" key="1">
    <citation type="journal article" date="2018" name="Sci. Data">
        <title>The draft genome sequence of cork oak.</title>
        <authorList>
            <person name="Ramos A.M."/>
            <person name="Usie A."/>
            <person name="Barbosa P."/>
            <person name="Barros P.M."/>
            <person name="Capote T."/>
            <person name="Chaves I."/>
            <person name="Simoes F."/>
            <person name="Abreu I."/>
            <person name="Carrasquinho I."/>
            <person name="Faro C."/>
            <person name="Guimaraes J.B."/>
            <person name="Mendonca D."/>
            <person name="Nobrega F."/>
            <person name="Rodrigues L."/>
            <person name="Saibo N.J.M."/>
            <person name="Varela M.C."/>
            <person name="Egas C."/>
            <person name="Matos J."/>
            <person name="Miguel C.M."/>
            <person name="Oliveira M.M."/>
            <person name="Ricardo C.P."/>
            <person name="Goncalves S."/>
        </authorList>
    </citation>
    <scope>NUCLEOTIDE SEQUENCE [LARGE SCALE GENOMIC DNA]</scope>
    <source>
        <strain evidence="5">cv. HL8</strain>
    </source>
</reference>
<accession>A0AAW0J4P8</accession>
<dbReference type="GO" id="GO:0016829">
    <property type="term" value="F:lyase activity"/>
    <property type="evidence" value="ECO:0007669"/>
    <property type="project" value="UniProtKB-KW"/>
</dbReference>
<dbReference type="Gene3D" id="3.90.226.10">
    <property type="entry name" value="2-enoyl-CoA Hydratase, Chain A, domain 1"/>
    <property type="match status" value="1"/>
</dbReference>
<organism evidence="4 5">
    <name type="scientific">Quercus suber</name>
    <name type="common">Cork oak</name>
    <dbReference type="NCBI Taxonomy" id="58331"/>
    <lineage>
        <taxon>Eukaryota</taxon>
        <taxon>Viridiplantae</taxon>
        <taxon>Streptophyta</taxon>
        <taxon>Embryophyta</taxon>
        <taxon>Tracheophyta</taxon>
        <taxon>Spermatophyta</taxon>
        <taxon>Magnoliopsida</taxon>
        <taxon>eudicotyledons</taxon>
        <taxon>Gunneridae</taxon>
        <taxon>Pentapetalae</taxon>
        <taxon>rosids</taxon>
        <taxon>fabids</taxon>
        <taxon>Fagales</taxon>
        <taxon>Fagaceae</taxon>
        <taxon>Quercus</taxon>
    </lineage>
</organism>
<proteinExistence type="predicted"/>
<evidence type="ECO:0000256" key="2">
    <source>
        <dbReference type="ARBA" id="ARBA00023239"/>
    </source>
</evidence>
<dbReference type="AlphaFoldDB" id="A0AAW0J4P8"/>
<keyword evidence="1" id="KW-0413">Isomerase</keyword>
<gene>
    <name evidence="4" type="primary">MFPA_0</name>
    <name evidence="4" type="ORF">CFP56_037470</name>
</gene>
<dbReference type="GO" id="GO:0005777">
    <property type="term" value="C:peroxisome"/>
    <property type="evidence" value="ECO:0007669"/>
    <property type="project" value="TreeGrafter"/>
</dbReference>
<comment type="caution">
    <text evidence="4">The sequence shown here is derived from an EMBL/GenBank/DDBJ whole genome shotgun (WGS) entry which is preliminary data.</text>
</comment>
<evidence type="ECO:0000256" key="3">
    <source>
        <dbReference type="ARBA" id="ARBA00023268"/>
    </source>
</evidence>
<evidence type="ECO:0000256" key="1">
    <source>
        <dbReference type="ARBA" id="ARBA00023235"/>
    </source>
</evidence>
<dbReference type="InterPro" id="IPR029045">
    <property type="entry name" value="ClpP/crotonase-like_dom_sf"/>
</dbReference>
<dbReference type="EMBL" id="PKMF04000693">
    <property type="protein sequence ID" value="KAK7821702.1"/>
    <property type="molecule type" value="Genomic_DNA"/>
</dbReference>
<dbReference type="GO" id="GO:0006635">
    <property type="term" value="P:fatty acid beta-oxidation"/>
    <property type="evidence" value="ECO:0007669"/>
    <property type="project" value="TreeGrafter"/>
</dbReference>
<name>A0AAW0J4P8_QUESU</name>
<dbReference type="GO" id="GO:0003857">
    <property type="term" value="F:(3S)-3-hydroxyacyl-CoA dehydrogenase (NAD+) activity"/>
    <property type="evidence" value="ECO:0007669"/>
    <property type="project" value="TreeGrafter"/>
</dbReference>
<keyword evidence="5" id="KW-1185">Reference proteome</keyword>
<dbReference type="PANTHER" id="PTHR23309:SF9">
    <property type="entry name" value="PEROXISOMAL FATTY ACID BETA-OXIDATION MULTIFUNCTIONAL PROTEIN MFP2"/>
    <property type="match status" value="1"/>
</dbReference>
<keyword evidence="2" id="KW-0456">Lyase</keyword>
<dbReference type="SUPFAM" id="SSF52096">
    <property type="entry name" value="ClpP/crotonase"/>
    <property type="match status" value="1"/>
</dbReference>
<evidence type="ECO:0000313" key="4">
    <source>
        <dbReference type="EMBL" id="KAK7821702.1"/>
    </source>
</evidence>
<evidence type="ECO:0000313" key="5">
    <source>
        <dbReference type="Proteomes" id="UP000237347"/>
    </source>
</evidence>